<dbReference type="OrthoDB" id="1894389at2759"/>
<dbReference type="OMA" id="SDINSRM"/>
<dbReference type="Gene3D" id="2.60.40.1820">
    <property type="match status" value="1"/>
</dbReference>
<sequence>MLEAQKHRRMQNMKCYAYIAAFAVFQTIIILVFALTVLKIKTPSVKLTSVTVDRLNSATTPSPSFNMTLTAEIAVKNKNFGHFKFDNSTATVSYGGTAVGEAFVPMARAKARKTRRMNITMEVTSERLSGVTNLSNDLSSGTLTLNSYAKLSGKVHLMKIMKKRKSAEMNCTIAVNLGSKTIQKVECE</sequence>
<proteinExistence type="predicted"/>
<dbReference type="RefSeq" id="XP_010251607.1">
    <property type="nucleotide sequence ID" value="XM_010253305.2"/>
</dbReference>
<reference evidence="2" key="1">
    <citation type="submission" date="2025-08" db="UniProtKB">
        <authorList>
            <consortium name="RefSeq"/>
        </authorList>
    </citation>
    <scope>IDENTIFICATION</scope>
</reference>
<gene>
    <name evidence="2" type="primary">LOC104593460</name>
</gene>
<dbReference type="eggNOG" id="ENOG502S0B5">
    <property type="taxonomic scope" value="Eukaryota"/>
</dbReference>
<dbReference type="KEGG" id="nnu:104593460"/>
<dbReference type="Proteomes" id="UP000189703">
    <property type="component" value="Unplaced"/>
</dbReference>
<protein>
    <submittedName>
        <fullName evidence="2">Late embryogenesis abundant protein At1g64065-like</fullName>
    </submittedName>
</protein>
<dbReference type="InterPro" id="IPR004864">
    <property type="entry name" value="LEA_2"/>
</dbReference>
<dbReference type="AlphaFoldDB" id="A0A1U7ZTE3"/>
<accession>A0A1U7ZTE3</accession>
<name>A0A1U7ZTE3_NELNU</name>
<dbReference type="Pfam" id="PF03168">
    <property type="entry name" value="LEA_2"/>
    <property type="match status" value="1"/>
</dbReference>
<evidence type="ECO:0000313" key="1">
    <source>
        <dbReference type="Proteomes" id="UP000189703"/>
    </source>
</evidence>
<dbReference type="PANTHER" id="PTHR31852">
    <property type="entry name" value="LATE EMBRYOGENESIS ABUNDANT (LEA) HYDROXYPROLINE-RICH GLYCOPROTEIN FAMILY"/>
    <property type="match status" value="1"/>
</dbReference>
<dbReference type="GeneID" id="104593460"/>
<dbReference type="InterPro" id="IPR055301">
    <property type="entry name" value="Lea14-like_2"/>
</dbReference>
<keyword evidence="1" id="KW-1185">Reference proteome</keyword>
<evidence type="ECO:0000313" key="2">
    <source>
        <dbReference type="RefSeq" id="XP_010251607.1"/>
    </source>
</evidence>
<organism evidence="1 2">
    <name type="scientific">Nelumbo nucifera</name>
    <name type="common">Sacred lotus</name>
    <dbReference type="NCBI Taxonomy" id="4432"/>
    <lineage>
        <taxon>Eukaryota</taxon>
        <taxon>Viridiplantae</taxon>
        <taxon>Streptophyta</taxon>
        <taxon>Embryophyta</taxon>
        <taxon>Tracheophyta</taxon>
        <taxon>Spermatophyta</taxon>
        <taxon>Magnoliopsida</taxon>
        <taxon>Proteales</taxon>
        <taxon>Nelumbonaceae</taxon>
        <taxon>Nelumbo</taxon>
    </lineage>
</organism>